<feature type="transmembrane region" description="Helical" evidence="6">
    <location>
        <begin position="179"/>
        <end position="195"/>
    </location>
</feature>
<reference evidence="7" key="1">
    <citation type="journal article" date="2015" name="Genome Announc.">
        <title>Draft Genome Sequence of Bacteroidales Strain TBC1, a Novel Isolate from a Methanogenic Wastewater Treatment System.</title>
        <authorList>
            <person name="Tourlousse D.M."/>
            <person name="Matsuura N."/>
            <person name="Sun L."/>
            <person name="Toyonaga M."/>
            <person name="Kuroda K."/>
            <person name="Ohashi A."/>
            <person name="Cruz R."/>
            <person name="Yamaguchi T."/>
            <person name="Sekiguchi Y."/>
        </authorList>
    </citation>
    <scope>NUCLEOTIDE SEQUENCE [LARGE SCALE GENOMIC DNA]</scope>
    <source>
        <strain evidence="7">TBC1</strain>
    </source>
</reference>
<evidence type="ECO:0000256" key="2">
    <source>
        <dbReference type="ARBA" id="ARBA00022475"/>
    </source>
</evidence>
<gene>
    <name evidence="7" type="ORF">TBC1_12852</name>
</gene>
<sequence length="454" mass="51165">MKKLLLRYIERFNSGHSRSVKARKNILASFFIKGVSIIVGFIFVPLLIGYLGEVEYGIWITMSSILAWVNYFDIGLGNGLRNRFAESLAKGEHQMARIYVSTAYASLSLLFGSFFLVFMAINPLLSWYEILKAPASLADELNILVIITFGFFLLRFTLRLIAIIIIADQRPALSNVFDPLANLISLLAVLVLIQTSETSLLVLGIILGAAPVLVLALATIHFFRHDYRDYRPSIRLINFKYFKDLTGLGAKFFIIQITVVIIMSTNNFIITRVVGPEAVTAYNVAYKYFGLLLMLFTIITNTYWSAYTEAFIKKDFAWIRRVTGNLVKGWIAILFILAAMLVIAPYFYHVWIRDKVEIPFLLSAFTALFIGIYIWYIIFIYFINGTGKITLQLYVCVIVAVLNIPVSVFFARYLGLGSAGVILGSCVTYLPGAIIAPIQYRKIITGKDNGIWGK</sequence>
<dbReference type="PANTHER" id="PTHR30250">
    <property type="entry name" value="PST FAMILY PREDICTED COLANIC ACID TRANSPORTER"/>
    <property type="match status" value="1"/>
</dbReference>
<dbReference type="Proteomes" id="UP000053091">
    <property type="component" value="Unassembled WGS sequence"/>
</dbReference>
<keyword evidence="5 6" id="KW-0472">Membrane</keyword>
<accession>A0A0S7BVL1</accession>
<evidence type="ECO:0000313" key="8">
    <source>
        <dbReference type="Proteomes" id="UP000053091"/>
    </source>
</evidence>
<protein>
    <submittedName>
        <fullName evidence="7">Na+-driven multidrug efflux pump</fullName>
    </submittedName>
</protein>
<feature type="transmembrane region" description="Helical" evidence="6">
    <location>
        <begin position="141"/>
        <end position="167"/>
    </location>
</feature>
<dbReference type="PATRIC" id="fig|1678841.3.peg.3611"/>
<feature type="transmembrane region" description="Helical" evidence="6">
    <location>
        <begin position="56"/>
        <end position="77"/>
    </location>
</feature>
<feature type="transmembrane region" description="Helical" evidence="6">
    <location>
        <begin position="201"/>
        <end position="224"/>
    </location>
</feature>
<feature type="transmembrane region" description="Helical" evidence="6">
    <location>
        <begin position="416"/>
        <end position="438"/>
    </location>
</feature>
<proteinExistence type="predicted"/>
<evidence type="ECO:0000256" key="5">
    <source>
        <dbReference type="ARBA" id="ARBA00023136"/>
    </source>
</evidence>
<keyword evidence="8" id="KW-1185">Reference proteome</keyword>
<dbReference type="EMBL" id="DF968183">
    <property type="protein sequence ID" value="GAP45036.1"/>
    <property type="molecule type" value="Genomic_DNA"/>
</dbReference>
<feature type="transmembrane region" description="Helical" evidence="6">
    <location>
        <begin position="360"/>
        <end position="384"/>
    </location>
</feature>
<dbReference type="OrthoDB" id="512217at2"/>
<dbReference type="InterPro" id="IPR002797">
    <property type="entry name" value="Polysacc_synth"/>
</dbReference>
<evidence type="ECO:0000256" key="6">
    <source>
        <dbReference type="SAM" id="Phobius"/>
    </source>
</evidence>
<dbReference type="STRING" id="1678841.TBC1_12852"/>
<dbReference type="GO" id="GO:0005886">
    <property type="term" value="C:plasma membrane"/>
    <property type="evidence" value="ECO:0007669"/>
    <property type="project" value="UniProtKB-SubCell"/>
</dbReference>
<evidence type="ECO:0000256" key="3">
    <source>
        <dbReference type="ARBA" id="ARBA00022692"/>
    </source>
</evidence>
<keyword evidence="2" id="KW-1003">Cell membrane</keyword>
<feature type="transmembrane region" description="Helical" evidence="6">
    <location>
        <begin position="327"/>
        <end position="348"/>
    </location>
</feature>
<evidence type="ECO:0000256" key="4">
    <source>
        <dbReference type="ARBA" id="ARBA00022989"/>
    </source>
</evidence>
<evidence type="ECO:0000256" key="1">
    <source>
        <dbReference type="ARBA" id="ARBA00004651"/>
    </source>
</evidence>
<dbReference type="InterPro" id="IPR050833">
    <property type="entry name" value="Poly_Biosynth_Transport"/>
</dbReference>
<dbReference type="Pfam" id="PF01943">
    <property type="entry name" value="Polysacc_synt"/>
    <property type="match status" value="1"/>
</dbReference>
<organism evidence="7">
    <name type="scientific">Lentimicrobium saccharophilum</name>
    <dbReference type="NCBI Taxonomy" id="1678841"/>
    <lineage>
        <taxon>Bacteria</taxon>
        <taxon>Pseudomonadati</taxon>
        <taxon>Bacteroidota</taxon>
        <taxon>Bacteroidia</taxon>
        <taxon>Bacteroidales</taxon>
        <taxon>Lentimicrobiaceae</taxon>
        <taxon>Lentimicrobium</taxon>
    </lineage>
</organism>
<dbReference type="RefSeq" id="WP_062045085.1">
    <property type="nucleotide sequence ID" value="NZ_DF968183.1"/>
</dbReference>
<keyword evidence="3 6" id="KW-0812">Transmembrane</keyword>
<comment type="subcellular location">
    <subcellularLocation>
        <location evidence="1">Cell membrane</location>
        <topology evidence="1">Multi-pass membrane protein</topology>
    </subcellularLocation>
</comment>
<feature type="transmembrane region" description="Helical" evidence="6">
    <location>
        <begin position="98"/>
        <end position="121"/>
    </location>
</feature>
<dbReference type="PANTHER" id="PTHR30250:SF11">
    <property type="entry name" value="O-ANTIGEN TRANSPORTER-RELATED"/>
    <property type="match status" value="1"/>
</dbReference>
<keyword evidence="4 6" id="KW-1133">Transmembrane helix</keyword>
<name>A0A0S7BVL1_9BACT</name>
<feature type="transmembrane region" description="Helical" evidence="6">
    <location>
        <begin position="26"/>
        <end position="50"/>
    </location>
</feature>
<feature type="transmembrane region" description="Helical" evidence="6">
    <location>
        <begin position="245"/>
        <end position="265"/>
    </location>
</feature>
<feature type="transmembrane region" description="Helical" evidence="6">
    <location>
        <begin position="285"/>
        <end position="306"/>
    </location>
</feature>
<feature type="transmembrane region" description="Helical" evidence="6">
    <location>
        <begin position="391"/>
        <end position="410"/>
    </location>
</feature>
<evidence type="ECO:0000313" key="7">
    <source>
        <dbReference type="EMBL" id="GAP45036.1"/>
    </source>
</evidence>
<dbReference type="AlphaFoldDB" id="A0A0S7BVL1"/>